<protein>
    <recommendedName>
        <fullName evidence="9">Sec-independent protein translocase protein TatA</fullName>
    </recommendedName>
</protein>
<evidence type="ECO:0000256" key="5">
    <source>
        <dbReference type="ARBA" id="ARBA00022927"/>
    </source>
</evidence>
<dbReference type="EMBL" id="VXRG01000121">
    <property type="protein sequence ID" value="MXY94682.1"/>
    <property type="molecule type" value="Genomic_DNA"/>
</dbReference>
<feature type="region of interest" description="Disordered" evidence="10">
    <location>
        <begin position="52"/>
        <end position="89"/>
    </location>
</feature>
<dbReference type="AlphaFoldDB" id="A0A6B0YYG9"/>
<evidence type="ECO:0000256" key="9">
    <source>
        <dbReference type="HAMAP-Rule" id="MF_00236"/>
    </source>
</evidence>
<keyword evidence="7 9" id="KW-0811">Translocation</keyword>
<dbReference type="Gene3D" id="1.20.5.3310">
    <property type="match status" value="1"/>
</dbReference>
<comment type="function">
    <text evidence="9">Part of the twin-arginine translocation (Tat) system that transports large folded proteins containing a characteristic twin-arginine motif in their signal peptide across membranes. TatA could form the protein-conducting channel of the Tat system.</text>
</comment>
<keyword evidence="5 9" id="KW-0653">Protein transport</keyword>
<evidence type="ECO:0000256" key="6">
    <source>
        <dbReference type="ARBA" id="ARBA00022989"/>
    </source>
</evidence>
<dbReference type="HAMAP" id="MF_00236">
    <property type="entry name" value="TatA_E"/>
    <property type="match status" value="1"/>
</dbReference>
<keyword evidence="2 9" id="KW-0813">Transport</keyword>
<evidence type="ECO:0000256" key="2">
    <source>
        <dbReference type="ARBA" id="ARBA00022448"/>
    </source>
</evidence>
<evidence type="ECO:0000256" key="4">
    <source>
        <dbReference type="ARBA" id="ARBA00022692"/>
    </source>
</evidence>
<dbReference type="PANTHER" id="PTHR42982">
    <property type="entry name" value="SEC-INDEPENDENT PROTEIN TRANSLOCASE PROTEIN TATA"/>
    <property type="match status" value="1"/>
</dbReference>
<dbReference type="NCBIfam" id="TIGR01411">
    <property type="entry name" value="tatAE"/>
    <property type="match status" value="1"/>
</dbReference>
<sequence length="89" mass="9452">MIGITPPFFLLGPTLGPTELILILVIVIIFFGVGRLPEVFGGLGRGIREFRKAAKDEGEEEDSETTDAAPAVESAEPAVSSETNPPEKV</sequence>
<comment type="subunit">
    <text evidence="9">Forms a complex with TatC.</text>
</comment>
<dbReference type="InterPro" id="IPR006312">
    <property type="entry name" value="TatA/E"/>
</dbReference>
<dbReference type="Pfam" id="PF02416">
    <property type="entry name" value="TatA_B_E"/>
    <property type="match status" value="1"/>
</dbReference>
<dbReference type="GO" id="GO:0033281">
    <property type="term" value="C:TAT protein transport complex"/>
    <property type="evidence" value="ECO:0007669"/>
    <property type="project" value="UniProtKB-UniRule"/>
</dbReference>
<reference evidence="11" key="1">
    <citation type="submission" date="2019-09" db="EMBL/GenBank/DDBJ databases">
        <title>Characterisation of the sponge microbiome using genome-centric metagenomics.</title>
        <authorList>
            <person name="Engelberts J.P."/>
            <person name="Robbins S.J."/>
            <person name="De Goeij J.M."/>
            <person name="Aranda M."/>
            <person name="Bell S.C."/>
            <person name="Webster N.S."/>
        </authorList>
    </citation>
    <scope>NUCLEOTIDE SEQUENCE</scope>
    <source>
        <strain evidence="11">SB0664_bin_27</strain>
    </source>
</reference>
<evidence type="ECO:0000313" key="11">
    <source>
        <dbReference type="EMBL" id="MXY94682.1"/>
    </source>
</evidence>
<evidence type="ECO:0000256" key="8">
    <source>
        <dbReference type="ARBA" id="ARBA00023136"/>
    </source>
</evidence>
<keyword evidence="6 9" id="KW-1133">Transmembrane helix</keyword>
<proteinExistence type="inferred from homology"/>
<organism evidence="11">
    <name type="scientific">Caldilineaceae bacterium SB0664_bin_27</name>
    <dbReference type="NCBI Taxonomy" id="2605260"/>
    <lineage>
        <taxon>Bacteria</taxon>
        <taxon>Bacillati</taxon>
        <taxon>Chloroflexota</taxon>
        <taxon>Caldilineae</taxon>
        <taxon>Caldilineales</taxon>
        <taxon>Caldilineaceae</taxon>
    </lineage>
</organism>
<comment type="similarity">
    <text evidence="9">Belongs to the TatA/E family.</text>
</comment>
<gene>
    <name evidence="9" type="primary">tatA</name>
    <name evidence="11" type="ORF">F4Y42_14670</name>
</gene>
<evidence type="ECO:0000256" key="3">
    <source>
        <dbReference type="ARBA" id="ARBA00022475"/>
    </source>
</evidence>
<feature type="compositionally biased region" description="Low complexity" evidence="10">
    <location>
        <begin position="66"/>
        <end position="82"/>
    </location>
</feature>
<dbReference type="GO" id="GO:0043953">
    <property type="term" value="P:protein transport by the Tat complex"/>
    <property type="evidence" value="ECO:0007669"/>
    <property type="project" value="UniProtKB-UniRule"/>
</dbReference>
<keyword evidence="3 9" id="KW-1003">Cell membrane</keyword>
<comment type="caution">
    <text evidence="11">The sequence shown here is derived from an EMBL/GenBank/DDBJ whole genome shotgun (WGS) entry which is preliminary data.</text>
</comment>
<dbReference type="PANTHER" id="PTHR42982:SF1">
    <property type="entry name" value="SEC-INDEPENDENT PROTEIN TRANSLOCASE PROTEIN TATA"/>
    <property type="match status" value="1"/>
</dbReference>
<comment type="subcellular location">
    <subcellularLocation>
        <location evidence="1 9">Cell membrane</location>
        <topology evidence="1 9">Single-pass membrane protein</topology>
    </subcellularLocation>
</comment>
<evidence type="ECO:0000256" key="1">
    <source>
        <dbReference type="ARBA" id="ARBA00004162"/>
    </source>
</evidence>
<dbReference type="GO" id="GO:0008320">
    <property type="term" value="F:protein transmembrane transporter activity"/>
    <property type="evidence" value="ECO:0007669"/>
    <property type="project" value="UniProtKB-UniRule"/>
</dbReference>
<evidence type="ECO:0000256" key="10">
    <source>
        <dbReference type="SAM" id="MobiDB-lite"/>
    </source>
</evidence>
<dbReference type="InterPro" id="IPR003369">
    <property type="entry name" value="TatA/B/E"/>
</dbReference>
<name>A0A6B0YYG9_9CHLR</name>
<evidence type="ECO:0000256" key="7">
    <source>
        <dbReference type="ARBA" id="ARBA00023010"/>
    </source>
</evidence>
<accession>A0A6B0YYG9</accession>
<keyword evidence="4 9" id="KW-0812">Transmembrane</keyword>
<feature type="transmembrane region" description="Helical" evidence="9">
    <location>
        <begin position="20"/>
        <end position="43"/>
    </location>
</feature>
<keyword evidence="8 9" id="KW-0472">Membrane</keyword>